<dbReference type="Proteomes" id="UP000295706">
    <property type="component" value="Unassembled WGS sequence"/>
</dbReference>
<evidence type="ECO:0000313" key="2">
    <source>
        <dbReference type="Proteomes" id="UP000295706"/>
    </source>
</evidence>
<name>A0A4R4JTU1_9BACT</name>
<dbReference type="RefSeq" id="WP_132122536.1">
    <property type="nucleotide sequence ID" value="NZ_SMJU01000037.1"/>
</dbReference>
<organism evidence="1 2">
    <name type="scientific">Arundinibacter roseus</name>
    <dbReference type="NCBI Taxonomy" id="2070510"/>
    <lineage>
        <taxon>Bacteria</taxon>
        <taxon>Pseudomonadati</taxon>
        <taxon>Bacteroidota</taxon>
        <taxon>Cytophagia</taxon>
        <taxon>Cytophagales</taxon>
        <taxon>Spirosomataceae</taxon>
        <taxon>Arundinibacter</taxon>
    </lineage>
</organism>
<protein>
    <submittedName>
        <fullName evidence="1">Uncharacterized protein</fullName>
    </submittedName>
</protein>
<evidence type="ECO:0000313" key="1">
    <source>
        <dbReference type="EMBL" id="TDB56919.1"/>
    </source>
</evidence>
<dbReference type="AlphaFoldDB" id="A0A4R4JTU1"/>
<gene>
    <name evidence="1" type="ORF">EZE20_23870</name>
</gene>
<keyword evidence="2" id="KW-1185">Reference proteome</keyword>
<dbReference type="EMBL" id="SMJU01000037">
    <property type="protein sequence ID" value="TDB56919.1"/>
    <property type="molecule type" value="Genomic_DNA"/>
</dbReference>
<dbReference type="OrthoDB" id="681120at2"/>
<sequence length="185" mass="22023">MNNYTSCEAGLGAKRSSYLWRKVLTKENKQPNILPFSLTYCLDDEGLYFYFSTFRYGIELNSYKKFYKFQISKYHIIENLITEANAKLLKTTDDYRQFLFLPNKEYFDYMNQHGIWDITYTSKKLIYPIASKEIVSLITDFVCFYPIYANYLRISCGSETILENQISKLKKWLIENLDNKLDLLN</sequence>
<accession>A0A4R4JTU1</accession>
<reference evidence="1 2" key="1">
    <citation type="submission" date="2019-02" db="EMBL/GenBank/DDBJ databases">
        <title>Arundinibacter roseus gen. nov., sp. nov., a new member of the family Cytophagaceae.</title>
        <authorList>
            <person name="Szuroczki S."/>
            <person name="Khayer B."/>
            <person name="Sproer C."/>
            <person name="Toumi M."/>
            <person name="Szabo A."/>
            <person name="Felfoldi T."/>
            <person name="Schumann P."/>
            <person name="Toth E."/>
        </authorList>
    </citation>
    <scope>NUCLEOTIDE SEQUENCE [LARGE SCALE GENOMIC DNA]</scope>
    <source>
        <strain evidence="1 2">DMA-k-7a</strain>
    </source>
</reference>
<comment type="caution">
    <text evidence="1">The sequence shown here is derived from an EMBL/GenBank/DDBJ whole genome shotgun (WGS) entry which is preliminary data.</text>
</comment>
<proteinExistence type="predicted"/>